<organism evidence="1 2">
    <name type="scientific">Neophaeococcomyces mojaviensis</name>
    <dbReference type="NCBI Taxonomy" id="3383035"/>
    <lineage>
        <taxon>Eukaryota</taxon>
        <taxon>Fungi</taxon>
        <taxon>Dikarya</taxon>
        <taxon>Ascomycota</taxon>
        <taxon>Pezizomycotina</taxon>
        <taxon>Eurotiomycetes</taxon>
        <taxon>Chaetothyriomycetidae</taxon>
        <taxon>Chaetothyriales</taxon>
        <taxon>Chaetothyriales incertae sedis</taxon>
        <taxon>Neophaeococcomyces</taxon>
    </lineage>
</organism>
<gene>
    <name evidence="1" type="ORF">H2198_005587</name>
</gene>
<protein>
    <submittedName>
        <fullName evidence="1">Uncharacterized protein</fullName>
    </submittedName>
</protein>
<dbReference type="EMBL" id="JAPDRQ010000093">
    <property type="protein sequence ID" value="KAJ9655586.1"/>
    <property type="molecule type" value="Genomic_DNA"/>
</dbReference>
<evidence type="ECO:0000313" key="2">
    <source>
        <dbReference type="Proteomes" id="UP001172386"/>
    </source>
</evidence>
<keyword evidence="2" id="KW-1185">Reference proteome</keyword>
<accession>A0ACC3A5D1</accession>
<name>A0ACC3A5D1_9EURO</name>
<proteinExistence type="predicted"/>
<dbReference type="Proteomes" id="UP001172386">
    <property type="component" value="Unassembled WGS sequence"/>
</dbReference>
<comment type="caution">
    <text evidence="1">The sequence shown here is derived from an EMBL/GenBank/DDBJ whole genome shotgun (WGS) entry which is preliminary data.</text>
</comment>
<sequence>MAEHGLVTNTMKKSVLTTSNPFERRIGYHRAVKRGPFIFVSGTTALKLNPAPSNTSVDASNMVNPEGSATVEYSNDAFKQALLAMARAIDAVERLGGAREDIARVRMFVARGEDCETVGAAFKQCFATPEQELPVQDNKEDEKVLWKEDMIGAAATMIVVPGGFVDSGILVEVEVDAVIVTF</sequence>
<evidence type="ECO:0000313" key="1">
    <source>
        <dbReference type="EMBL" id="KAJ9655586.1"/>
    </source>
</evidence>
<reference evidence="1" key="1">
    <citation type="submission" date="2022-10" db="EMBL/GenBank/DDBJ databases">
        <title>Culturing micro-colonial fungi from biological soil crusts in the Mojave desert and describing Neophaeococcomyces mojavensis, and introducing the new genera and species Taxawa tesnikishii.</title>
        <authorList>
            <person name="Kurbessoian T."/>
            <person name="Stajich J.E."/>
        </authorList>
    </citation>
    <scope>NUCLEOTIDE SEQUENCE</scope>
    <source>
        <strain evidence="1">JES_112</strain>
    </source>
</reference>